<reference evidence="2" key="1">
    <citation type="submission" date="2016-10" db="EMBL/GenBank/DDBJ databases">
        <authorList>
            <person name="Varghese N."/>
            <person name="Submissions S."/>
        </authorList>
    </citation>
    <scope>NUCLEOTIDE SEQUENCE [LARGE SCALE GENOMIC DNA]</scope>
    <source>
        <strain evidence="2">DSM 46732</strain>
    </source>
</reference>
<dbReference type="Pfam" id="PF09981">
    <property type="entry name" value="DUF2218"/>
    <property type="match status" value="1"/>
</dbReference>
<evidence type="ECO:0000313" key="2">
    <source>
        <dbReference type="Proteomes" id="UP000199497"/>
    </source>
</evidence>
<dbReference type="RefSeq" id="WP_092596613.1">
    <property type="nucleotide sequence ID" value="NZ_FNJR01000001.1"/>
</dbReference>
<proteinExistence type="predicted"/>
<sequence>MLTSQAEVATERPQRYLAQLCKHFAHKADSEHDEEKGHVEFDVGRCDMHAEDRTLLLRARAEDREGIERVKQVVGTHLERFGARDELAVQWTDAEGS</sequence>
<dbReference type="STRING" id="405564.SAMN04487905_101333"/>
<evidence type="ECO:0008006" key="3">
    <source>
        <dbReference type="Google" id="ProtNLM"/>
    </source>
</evidence>
<protein>
    <recommendedName>
        <fullName evidence="3">DUF2218 domain-containing protein</fullName>
    </recommendedName>
</protein>
<dbReference type="InterPro" id="IPR014543">
    <property type="entry name" value="UCP028291"/>
</dbReference>
<dbReference type="Gene3D" id="3.30.310.50">
    <property type="entry name" value="Alpha-D-phosphohexomutase, C-terminal domain"/>
    <property type="match status" value="1"/>
</dbReference>
<name>A0A1H0P0D2_9ACTN</name>
<dbReference type="EMBL" id="FNJR01000001">
    <property type="protein sequence ID" value="SDO98363.1"/>
    <property type="molecule type" value="Genomic_DNA"/>
</dbReference>
<dbReference type="PIRSF" id="PIRSF028291">
    <property type="entry name" value="UCP028291"/>
    <property type="match status" value="1"/>
</dbReference>
<organism evidence="1 2">
    <name type="scientific">Actinopolyspora xinjiangensis</name>
    <dbReference type="NCBI Taxonomy" id="405564"/>
    <lineage>
        <taxon>Bacteria</taxon>
        <taxon>Bacillati</taxon>
        <taxon>Actinomycetota</taxon>
        <taxon>Actinomycetes</taxon>
        <taxon>Actinopolysporales</taxon>
        <taxon>Actinopolysporaceae</taxon>
        <taxon>Actinopolyspora</taxon>
    </lineage>
</organism>
<accession>A0A1H0P0D2</accession>
<dbReference type="OrthoDB" id="9806511at2"/>
<dbReference type="Proteomes" id="UP000199497">
    <property type="component" value="Unassembled WGS sequence"/>
</dbReference>
<evidence type="ECO:0000313" key="1">
    <source>
        <dbReference type="EMBL" id="SDO98363.1"/>
    </source>
</evidence>
<dbReference type="AlphaFoldDB" id="A0A1H0P0D2"/>
<keyword evidence="2" id="KW-1185">Reference proteome</keyword>
<gene>
    <name evidence="1" type="ORF">SAMN04487905_101333</name>
</gene>